<sequence>MATSETHSDEIEQSTRLKHLDFVLVIAVQTVAFLSSQYNFAKENAGPLRAGVQAVEGTVKAVVGPVYENILNISVQLLNIIDRKIDDLVGEAERHVPSVLKKATAGAYAAAQQAPQALHSVIGEVQGIGVTATSLRLLRVAKKKYGPVARDAYERHGPTIERRTAAAWHSLNQLPIVPQIAHIAVPTAAYWAEKYNKAVGQLAESGYAVAEFLPLVPTERIAKVFGKDVNPTASSQSPPRMAMAAASQ</sequence>
<dbReference type="InterPro" id="IPR008802">
    <property type="entry name" value="REF"/>
</dbReference>
<dbReference type="EMBL" id="JBBWWR010000011">
    <property type="protein sequence ID" value="KAK8960057.1"/>
    <property type="molecule type" value="Genomic_DNA"/>
</dbReference>
<evidence type="ECO:0000256" key="1">
    <source>
        <dbReference type="ARBA" id="ARBA00009737"/>
    </source>
</evidence>
<evidence type="ECO:0000256" key="2">
    <source>
        <dbReference type="SAM" id="MobiDB-lite"/>
    </source>
</evidence>
<keyword evidence="4" id="KW-1185">Reference proteome</keyword>
<organism evidence="3 4">
    <name type="scientific">Platanthera guangdongensis</name>
    <dbReference type="NCBI Taxonomy" id="2320717"/>
    <lineage>
        <taxon>Eukaryota</taxon>
        <taxon>Viridiplantae</taxon>
        <taxon>Streptophyta</taxon>
        <taxon>Embryophyta</taxon>
        <taxon>Tracheophyta</taxon>
        <taxon>Spermatophyta</taxon>
        <taxon>Magnoliopsida</taxon>
        <taxon>Liliopsida</taxon>
        <taxon>Asparagales</taxon>
        <taxon>Orchidaceae</taxon>
        <taxon>Orchidoideae</taxon>
        <taxon>Orchideae</taxon>
        <taxon>Orchidinae</taxon>
        <taxon>Platanthera</taxon>
    </lineage>
</organism>
<feature type="region of interest" description="Disordered" evidence="2">
    <location>
        <begin position="229"/>
        <end position="248"/>
    </location>
</feature>
<reference evidence="3 4" key="1">
    <citation type="journal article" date="2022" name="Nat. Plants">
        <title>Genomes of leafy and leafless Platanthera orchids illuminate the evolution of mycoheterotrophy.</title>
        <authorList>
            <person name="Li M.H."/>
            <person name="Liu K.W."/>
            <person name="Li Z."/>
            <person name="Lu H.C."/>
            <person name="Ye Q.L."/>
            <person name="Zhang D."/>
            <person name="Wang J.Y."/>
            <person name="Li Y.F."/>
            <person name="Zhong Z.M."/>
            <person name="Liu X."/>
            <person name="Yu X."/>
            <person name="Liu D.K."/>
            <person name="Tu X.D."/>
            <person name="Liu B."/>
            <person name="Hao Y."/>
            <person name="Liao X.Y."/>
            <person name="Jiang Y.T."/>
            <person name="Sun W.H."/>
            <person name="Chen J."/>
            <person name="Chen Y.Q."/>
            <person name="Ai Y."/>
            <person name="Zhai J.W."/>
            <person name="Wu S.S."/>
            <person name="Zhou Z."/>
            <person name="Hsiao Y.Y."/>
            <person name="Wu W.L."/>
            <person name="Chen Y.Y."/>
            <person name="Lin Y.F."/>
            <person name="Hsu J.L."/>
            <person name="Li C.Y."/>
            <person name="Wang Z.W."/>
            <person name="Zhao X."/>
            <person name="Zhong W.Y."/>
            <person name="Ma X.K."/>
            <person name="Ma L."/>
            <person name="Huang J."/>
            <person name="Chen G.Z."/>
            <person name="Huang M.Z."/>
            <person name="Huang L."/>
            <person name="Peng D.H."/>
            <person name="Luo Y.B."/>
            <person name="Zou S.Q."/>
            <person name="Chen S.P."/>
            <person name="Lan S."/>
            <person name="Tsai W.C."/>
            <person name="Van de Peer Y."/>
            <person name="Liu Z.J."/>
        </authorList>
    </citation>
    <scope>NUCLEOTIDE SEQUENCE [LARGE SCALE GENOMIC DNA]</scope>
    <source>
        <strain evidence="3">Lor288</strain>
    </source>
</reference>
<dbReference type="Pfam" id="PF05755">
    <property type="entry name" value="REF"/>
    <property type="match status" value="1"/>
</dbReference>
<comment type="caution">
    <text evidence="3">The sequence shown here is derived from an EMBL/GenBank/DDBJ whole genome shotgun (WGS) entry which is preliminary data.</text>
</comment>
<protein>
    <submittedName>
        <fullName evidence="3">Stress-related protein</fullName>
    </submittedName>
</protein>
<evidence type="ECO:0000313" key="4">
    <source>
        <dbReference type="Proteomes" id="UP001412067"/>
    </source>
</evidence>
<gene>
    <name evidence="3" type="primary">SRP</name>
    <name evidence="3" type="ORF">KSP40_PGU018952</name>
</gene>
<proteinExistence type="inferred from homology"/>
<dbReference type="PANTHER" id="PTHR33732">
    <property type="entry name" value="REF/SRPP-LIKE PROTEIN OS05G0151300/LOC_OS05G05940"/>
    <property type="match status" value="1"/>
</dbReference>
<name>A0ABR2M792_9ASPA</name>
<evidence type="ECO:0000313" key="3">
    <source>
        <dbReference type="EMBL" id="KAK8960057.1"/>
    </source>
</evidence>
<accession>A0ABR2M792</accession>
<dbReference type="Proteomes" id="UP001412067">
    <property type="component" value="Unassembled WGS sequence"/>
</dbReference>
<dbReference type="PANTHER" id="PTHR33732:SF3">
    <property type="entry name" value="OS07G0671800 PROTEIN"/>
    <property type="match status" value="1"/>
</dbReference>
<comment type="similarity">
    <text evidence="1">Belongs to the REF/SRPP family.</text>
</comment>